<dbReference type="PANTHER" id="PTHR10039">
    <property type="entry name" value="AMELOGENIN"/>
    <property type="match status" value="1"/>
</dbReference>
<reference evidence="1" key="1">
    <citation type="submission" date="2014-12" db="EMBL/GenBank/DDBJ databases">
        <title>Genome Sequence of Valsa Canker Pathogens Uncovers a Specific Adaption of Colonization on Woody Bark.</title>
        <authorList>
            <person name="Yin Z."/>
            <person name="Liu H."/>
            <person name="Gao X."/>
            <person name="Li Z."/>
            <person name="Song N."/>
            <person name="Ke X."/>
            <person name="Dai Q."/>
            <person name="Wu Y."/>
            <person name="Sun Y."/>
            <person name="Xu J.-R."/>
            <person name="Kang Z.K."/>
            <person name="Wang L."/>
            <person name="Huang L."/>
        </authorList>
    </citation>
    <scope>NUCLEOTIDE SEQUENCE [LARGE SCALE GENOMIC DNA]</scope>
    <source>
        <strain evidence="1">03-8</strain>
    </source>
</reference>
<sequence>MHELARDDILRFSEDQLARHPRWIMEIRLVDANLLVKDIADRARGVFLWVFLVIKLLREGLTNNDTLSDFRNMLDSIPPDLEQFFKHILDGVSPVYHKKMAGFLQITLAAPRPLHVSIYHFHEMEYDDTDFALEE</sequence>
<gene>
    <name evidence="1" type="ORF">VM1G_11345</name>
</gene>
<accession>A0A194VMH3</accession>
<organism evidence="1 2">
    <name type="scientific">Cytospora mali</name>
    <name type="common">Apple Valsa canker fungus</name>
    <name type="synonym">Valsa mali</name>
    <dbReference type="NCBI Taxonomy" id="578113"/>
    <lineage>
        <taxon>Eukaryota</taxon>
        <taxon>Fungi</taxon>
        <taxon>Dikarya</taxon>
        <taxon>Ascomycota</taxon>
        <taxon>Pezizomycotina</taxon>
        <taxon>Sordariomycetes</taxon>
        <taxon>Sordariomycetidae</taxon>
        <taxon>Diaporthales</taxon>
        <taxon>Cytosporaceae</taxon>
        <taxon>Cytospora</taxon>
    </lineage>
</organism>
<dbReference type="AlphaFoldDB" id="A0A194VMH3"/>
<dbReference type="EMBL" id="CM003098">
    <property type="protein sequence ID" value="KUI65158.1"/>
    <property type="molecule type" value="Genomic_DNA"/>
</dbReference>
<evidence type="ECO:0000313" key="2">
    <source>
        <dbReference type="Proteomes" id="UP000078559"/>
    </source>
</evidence>
<protein>
    <submittedName>
        <fullName evidence="1">Uncharacterized protein</fullName>
    </submittedName>
</protein>
<dbReference type="OrthoDB" id="443402at2759"/>
<proteinExistence type="predicted"/>
<dbReference type="PANTHER" id="PTHR10039:SF5">
    <property type="entry name" value="NACHT DOMAIN-CONTAINING PROTEIN"/>
    <property type="match status" value="1"/>
</dbReference>
<keyword evidence="2" id="KW-1185">Reference proteome</keyword>
<evidence type="ECO:0000313" key="1">
    <source>
        <dbReference type="EMBL" id="KUI65158.1"/>
    </source>
</evidence>
<name>A0A194VMH3_CYTMA</name>
<dbReference type="Proteomes" id="UP000078559">
    <property type="component" value="Chromosome 1"/>
</dbReference>